<dbReference type="EMBL" id="FN554973">
    <property type="protein sequence ID" value="CBH16598.1"/>
    <property type="molecule type" value="Genomic_DNA"/>
</dbReference>
<proteinExistence type="predicted"/>
<dbReference type="Proteomes" id="UP000002316">
    <property type="component" value="Chromosome 10"/>
</dbReference>
<gene>
    <name evidence="2" type="ORF">TbgDal_X17010</name>
</gene>
<feature type="region of interest" description="Disordered" evidence="1">
    <location>
        <begin position="114"/>
        <end position="154"/>
    </location>
</feature>
<dbReference type="GeneID" id="23864934"/>
<name>D0A040_TRYB9</name>
<protein>
    <submittedName>
        <fullName evidence="2">Uncharacterized protein</fullName>
    </submittedName>
</protein>
<evidence type="ECO:0000313" key="3">
    <source>
        <dbReference type="Proteomes" id="UP000002316"/>
    </source>
</evidence>
<dbReference type="RefSeq" id="XP_011778862.1">
    <property type="nucleotide sequence ID" value="XM_011780560.1"/>
</dbReference>
<sequence>MFAYLTSFYHSHAATVVDSRLYVSLSTSKRQRRPKAMRKLCIIPTPSPHSRIFHIDGSFEWRRRMQQQGGKKDIVYILAEPHVTGLFSGTHNHIPAVSQAKAYVTGVRGLWERKVKKKKRGNKKSGPERNKKRRGMKTAPPVEKYGQRSRYVLL</sequence>
<dbReference type="KEGG" id="tbg:TbgDal_X17010"/>
<dbReference type="AlphaFoldDB" id="D0A040"/>
<accession>D0A040</accession>
<reference evidence="3" key="1">
    <citation type="journal article" date="2010" name="PLoS Negl. Trop. Dis.">
        <title>The genome sequence of Trypanosoma brucei gambiense, causative agent of chronic human african trypanosomiasis.</title>
        <authorList>
            <person name="Jackson A.P."/>
            <person name="Sanders M."/>
            <person name="Berry A."/>
            <person name="McQuillan J."/>
            <person name="Aslett M.A."/>
            <person name="Quail M.A."/>
            <person name="Chukualim B."/>
            <person name="Capewell P."/>
            <person name="MacLeod A."/>
            <person name="Melville S.E."/>
            <person name="Gibson W."/>
            <person name="Barry J.D."/>
            <person name="Berriman M."/>
            <person name="Hertz-Fowler C."/>
        </authorList>
    </citation>
    <scope>NUCLEOTIDE SEQUENCE [LARGE SCALE GENOMIC DNA]</scope>
    <source>
        <strain evidence="3">MHOM/CI/86/DAL972</strain>
    </source>
</reference>
<organism evidence="2 3">
    <name type="scientific">Trypanosoma brucei gambiense (strain MHOM/CI/86/DAL972)</name>
    <dbReference type="NCBI Taxonomy" id="679716"/>
    <lineage>
        <taxon>Eukaryota</taxon>
        <taxon>Discoba</taxon>
        <taxon>Euglenozoa</taxon>
        <taxon>Kinetoplastea</taxon>
        <taxon>Metakinetoplastina</taxon>
        <taxon>Trypanosomatida</taxon>
        <taxon>Trypanosomatidae</taxon>
        <taxon>Trypanosoma</taxon>
    </lineage>
</organism>
<evidence type="ECO:0000256" key="1">
    <source>
        <dbReference type="SAM" id="MobiDB-lite"/>
    </source>
</evidence>
<evidence type="ECO:0000313" key="2">
    <source>
        <dbReference type="EMBL" id="CBH16598.1"/>
    </source>
</evidence>
<feature type="compositionally biased region" description="Basic residues" evidence="1">
    <location>
        <begin position="114"/>
        <end position="123"/>
    </location>
</feature>